<evidence type="ECO:0000313" key="2">
    <source>
        <dbReference type="EMBL" id="AEE50344.1"/>
    </source>
</evidence>
<keyword evidence="3" id="KW-1185">Reference proteome</keyword>
<dbReference type="InterPro" id="IPR011195">
    <property type="entry name" value="UCP010256"/>
</dbReference>
<organism evidence="2 3">
    <name type="scientific">Haliscomenobacter hydrossis (strain ATCC 27775 / DSM 1100 / LMG 10767 / O)</name>
    <dbReference type="NCBI Taxonomy" id="760192"/>
    <lineage>
        <taxon>Bacteria</taxon>
        <taxon>Pseudomonadati</taxon>
        <taxon>Bacteroidota</taxon>
        <taxon>Saprospiria</taxon>
        <taxon>Saprospirales</taxon>
        <taxon>Haliscomenobacteraceae</taxon>
        <taxon>Haliscomenobacter</taxon>
    </lineage>
</organism>
<dbReference type="CDD" id="cd00198">
    <property type="entry name" value="vWFA"/>
    <property type="match status" value="1"/>
</dbReference>
<feature type="domain" description="VWFA" evidence="1">
    <location>
        <begin position="207"/>
        <end position="371"/>
    </location>
</feature>
<dbReference type="PANTHER" id="PTHR39338:SF6">
    <property type="entry name" value="BLL5662 PROTEIN"/>
    <property type="match status" value="1"/>
</dbReference>
<dbReference type="PIRSF" id="PIRSF010256">
    <property type="entry name" value="CoxE_vWa"/>
    <property type="match status" value="1"/>
</dbReference>
<reference evidence="2 3" key="1">
    <citation type="journal article" date="2011" name="Stand. Genomic Sci.">
        <title>Complete genome sequence of Haliscomenobacter hydrossis type strain (O).</title>
        <authorList>
            <consortium name="US DOE Joint Genome Institute (JGI-PGF)"/>
            <person name="Daligault H."/>
            <person name="Lapidus A."/>
            <person name="Zeytun A."/>
            <person name="Nolan M."/>
            <person name="Lucas S."/>
            <person name="Del Rio T.G."/>
            <person name="Tice H."/>
            <person name="Cheng J.F."/>
            <person name="Tapia R."/>
            <person name="Han C."/>
            <person name="Goodwin L."/>
            <person name="Pitluck S."/>
            <person name="Liolios K."/>
            <person name="Pagani I."/>
            <person name="Ivanova N."/>
            <person name="Huntemann M."/>
            <person name="Mavromatis K."/>
            <person name="Mikhailova N."/>
            <person name="Pati A."/>
            <person name="Chen A."/>
            <person name="Palaniappan K."/>
            <person name="Land M."/>
            <person name="Hauser L."/>
            <person name="Brambilla E.M."/>
            <person name="Rohde M."/>
            <person name="Verbarg S."/>
            <person name="Goker M."/>
            <person name="Bristow J."/>
            <person name="Eisen J.A."/>
            <person name="Markowitz V."/>
            <person name="Hugenholtz P."/>
            <person name="Kyrpides N.C."/>
            <person name="Klenk H.P."/>
            <person name="Woyke T."/>
        </authorList>
    </citation>
    <scope>NUCLEOTIDE SEQUENCE [LARGE SCALE GENOMIC DNA]</scope>
    <source>
        <strain evidence="3">ATCC 27775 / DSM 1100 / LMG 10767 / O</strain>
    </source>
</reference>
<evidence type="ECO:0000259" key="1">
    <source>
        <dbReference type="SMART" id="SM00327"/>
    </source>
</evidence>
<dbReference type="STRING" id="760192.Halhy_2471"/>
<protein>
    <submittedName>
        <fullName evidence="2">VWA containing CoxE family protein</fullName>
    </submittedName>
</protein>
<dbReference type="eggNOG" id="COG3552">
    <property type="taxonomic scope" value="Bacteria"/>
</dbReference>
<dbReference type="PANTHER" id="PTHR39338">
    <property type="entry name" value="BLL5662 PROTEIN-RELATED"/>
    <property type="match status" value="1"/>
</dbReference>
<sequence>MSDFIQRHTTLSANLLAFCRHLRQKGFTIGPLESSNMLAAVEIVAPFHDPELFHYTLRATLARTRREQELFDQIFPRYWKELEKAVDAKIAQEDTPRKPGTRQQPPSLQALKSWLNGKPAQDNIELAVYSAQESLGRKDFSLFSAEELQEISKLILLLARRMARQFSRRKERAHSANLLDLRNTMRKNLRRGGELIELAQFRPRQQKNQLILLCDVSKSMDLYSQFLIQFIYAFQQVGQRVETFVFSTSLQRISKVLRQGNFREVLAELGENVPAWSGGTRIGEAFDQFYQQYARLLHGHSTVVILSDGCDTGDIDLLEESMRKISRKAERVIWLNPLAGRPGYAPEVRGMQVSMPYIDVFAPLHNVESLRALGKIL</sequence>
<gene>
    <name evidence="2" type="ordered locus">Halhy_2471</name>
</gene>
<dbReference type="Proteomes" id="UP000008461">
    <property type="component" value="Chromosome"/>
</dbReference>
<dbReference type="SMART" id="SM00327">
    <property type="entry name" value="VWA"/>
    <property type="match status" value="1"/>
</dbReference>
<dbReference type="InterPro" id="IPR002035">
    <property type="entry name" value="VWF_A"/>
</dbReference>
<dbReference type="KEGG" id="hhy:Halhy_2471"/>
<proteinExistence type="predicted"/>
<dbReference type="Gene3D" id="3.40.50.410">
    <property type="entry name" value="von Willebrand factor, type A domain"/>
    <property type="match status" value="1"/>
</dbReference>
<dbReference type="AlphaFoldDB" id="F4KXH3"/>
<reference key="2">
    <citation type="submission" date="2011-04" db="EMBL/GenBank/DDBJ databases">
        <title>Complete sequence of chromosome of Haliscomenobacter hydrossis DSM 1100.</title>
        <authorList>
            <consortium name="US DOE Joint Genome Institute (JGI-PGF)"/>
            <person name="Lucas S."/>
            <person name="Han J."/>
            <person name="Lapidus A."/>
            <person name="Bruce D."/>
            <person name="Goodwin L."/>
            <person name="Pitluck S."/>
            <person name="Peters L."/>
            <person name="Kyrpides N."/>
            <person name="Mavromatis K."/>
            <person name="Ivanova N."/>
            <person name="Ovchinnikova G."/>
            <person name="Pagani I."/>
            <person name="Daligault H."/>
            <person name="Detter J.C."/>
            <person name="Han C."/>
            <person name="Land M."/>
            <person name="Hauser L."/>
            <person name="Markowitz V."/>
            <person name="Cheng J.-F."/>
            <person name="Hugenholtz P."/>
            <person name="Woyke T."/>
            <person name="Wu D."/>
            <person name="Verbarg S."/>
            <person name="Frueling A."/>
            <person name="Brambilla E."/>
            <person name="Klenk H.-P."/>
            <person name="Eisen J.A."/>
        </authorList>
    </citation>
    <scope>NUCLEOTIDE SEQUENCE</scope>
    <source>
        <strain>DSM 1100</strain>
    </source>
</reference>
<dbReference type="SUPFAM" id="SSF53300">
    <property type="entry name" value="vWA-like"/>
    <property type="match status" value="1"/>
</dbReference>
<accession>F4KXH3</accession>
<dbReference type="EMBL" id="CP002691">
    <property type="protein sequence ID" value="AEE50344.1"/>
    <property type="molecule type" value="Genomic_DNA"/>
</dbReference>
<name>F4KXH3_HALH1</name>
<dbReference type="RefSeq" id="WP_013764893.1">
    <property type="nucleotide sequence ID" value="NC_015510.1"/>
</dbReference>
<evidence type="ECO:0000313" key="3">
    <source>
        <dbReference type="Proteomes" id="UP000008461"/>
    </source>
</evidence>
<dbReference type="InterPro" id="IPR036465">
    <property type="entry name" value="vWFA_dom_sf"/>
</dbReference>
<dbReference type="OrthoDB" id="9790469at2"/>
<dbReference type="InterPro" id="IPR008912">
    <property type="entry name" value="Uncharacterised_CoxE"/>
</dbReference>
<dbReference type="Pfam" id="PF05762">
    <property type="entry name" value="VWA_CoxE"/>
    <property type="match status" value="1"/>
</dbReference>
<dbReference type="HOGENOM" id="CLU_042261_0_1_10"/>